<evidence type="ECO:0000313" key="10">
    <source>
        <dbReference type="EMBL" id="ORZ10092.1"/>
    </source>
</evidence>
<dbReference type="AlphaFoldDB" id="A0A1X2I5X3"/>
<sequence>MVSSIGPVPVYIVMGVCGCGKTSTSLELQQLLGCEYIEGDVLHPKANVDKMQAGIPLVDDDRWSWLEKIRDTITERVEKLVDSETKGRALVVTCSSLRKVYRDILRQVPTDMAKVTFVYLKGTPELLAERMGARKNHFMAANMLESQLNTLEEPDSMTENVIVTDIRPEPKQVAANILSQISL</sequence>
<dbReference type="Proteomes" id="UP000193560">
    <property type="component" value="Unassembled WGS sequence"/>
</dbReference>
<dbReference type="GO" id="GO:0005737">
    <property type="term" value="C:cytoplasm"/>
    <property type="evidence" value="ECO:0007669"/>
    <property type="project" value="TreeGrafter"/>
</dbReference>
<dbReference type="NCBIfam" id="TIGR01313">
    <property type="entry name" value="therm_gnt_kin"/>
    <property type="match status" value="1"/>
</dbReference>
<evidence type="ECO:0000313" key="11">
    <source>
        <dbReference type="Proteomes" id="UP000193560"/>
    </source>
</evidence>
<dbReference type="OrthoDB" id="275177at2759"/>
<evidence type="ECO:0000256" key="7">
    <source>
        <dbReference type="ARBA" id="ARBA00022840"/>
    </source>
</evidence>
<keyword evidence="5 9" id="KW-0547">Nucleotide-binding</keyword>
<evidence type="ECO:0000256" key="2">
    <source>
        <dbReference type="ARBA" id="ARBA00008420"/>
    </source>
</evidence>
<dbReference type="Pfam" id="PF01202">
    <property type="entry name" value="SKI"/>
    <property type="match status" value="1"/>
</dbReference>
<keyword evidence="7 9" id="KW-0067">ATP-binding</keyword>
<dbReference type="PANTHER" id="PTHR43442:SF3">
    <property type="entry name" value="GLUCONOKINASE-RELATED"/>
    <property type="match status" value="1"/>
</dbReference>
<dbReference type="UniPathway" id="UPA00792"/>
<organism evidence="10 11">
    <name type="scientific">Absidia repens</name>
    <dbReference type="NCBI Taxonomy" id="90262"/>
    <lineage>
        <taxon>Eukaryota</taxon>
        <taxon>Fungi</taxon>
        <taxon>Fungi incertae sedis</taxon>
        <taxon>Mucoromycota</taxon>
        <taxon>Mucoromycotina</taxon>
        <taxon>Mucoromycetes</taxon>
        <taxon>Mucorales</taxon>
        <taxon>Cunninghamellaceae</taxon>
        <taxon>Absidia</taxon>
    </lineage>
</organism>
<evidence type="ECO:0000256" key="1">
    <source>
        <dbReference type="ARBA" id="ARBA00004875"/>
    </source>
</evidence>
<keyword evidence="11" id="KW-1185">Reference proteome</keyword>
<protein>
    <recommendedName>
        <fullName evidence="3 9">Gluconokinase</fullName>
        <ecNumber evidence="3 9">2.7.1.12</ecNumber>
    </recommendedName>
</protein>
<dbReference type="GO" id="GO:0005975">
    <property type="term" value="P:carbohydrate metabolic process"/>
    <property type="evidence" value="ECO:0007669"/>
    <property type="project" value="InterPro"/>
</dbReference>
<evidence type="ECO:0000256" key="5">
    <source>
        <dbReference type="ARBA" id="ARBA00022741"/>
    </source>
</evidence>
<reference evidence="10 11" key="1">
    <citation type="submission" date="2016-07" db="EMBL/GenBank/DDBJ databases">
        <title>Pervasive Adenine N6-methylation of Active Genes in Fungi.</title>
        <authorList>
            <consortium name="DOE Joint Genome Institute"/>
            <person name="Mondo S.J."/>
            <person name="Dannebaum R.O."/>
            <person name="Kuo R.C."/>
            <person name="Labutti K."/>
            <person name="Haridas S."/>
            <person name="Kuo A."/>
            <person name="Salamov A."/>
            <person name="Ahrendt S.R."/>
            <person name="Lipzen A."/>
            <person name="Sullivan W."/>
            <person name="Andreopoulos W.B."/>
            <person name="Clum A."/>
            <person name="Lindquist E."/>
            <person name="Daum C."/>
            <person name="Ramamoorthy G.K."/>
            <person name="Gryganskyi A."/>
            <person name="Culley D."/>
            <person name="Magnuson J.K."/>
            <person name="James T.Y."/>
            <person name="O'Malley M.A."/>
            <person name="Stajich J.E."/>
            <person name="Spatafora J.W."/>
            <person name="Visel A."/>
            <person name="Grigoriev I.V."/>
        </authorList>
    </citation>
    <scope>NUCLEOTIDE SEQUENCE [LARGE SCALE GENOMIC DNA]</scope>
    <source>
        <strain evidence="10 11">NRRL 1336</strain>
    </source>
</reference>
<dbReference type="CDD" id="cd02021">
    <property type="entry name" value="GntK"/>
    <property type="match status" value="1"/>
</dbReference>
<dbReference type="GO" id="GO:0005524">
    <property type="term" value="F:ATP binding"/>
    <property type="evidence" value="ECO:0007669"/>
    <property type="project" value="UniProtKB-KW"/>
</dbReference>
<dbReference type="STRING" id="90262.A0A1X2I5X3"/>
<evidence type="ECO:0000256" key="3">
    <source>
        <dbReference type="ARBA" id="ARBA00012054"/>
    </source>
</evidence>
<dbReference type="GO" id="GO:0046316">
    <property type="term" value="F:gluconokinase activity"/>
    <property type="evidence" value="ECO:0007669"/>
    <property type="project" value="UniProtKB-EC"/>
</dbReference>
<dbReference type="EC" id="2.7.1.12" evidence="3 9"/>
<dbReference type="InterPro" id="IPR027417">
    <property type="entry name" value="P-loop_NTPase"/>
</dbReference>
<accession>A0A1X2I5X3</accession>
<proteinExistence type="inferred from homology"/>
<comment type="caution">
    <text evidence="10">The sequence shown here is derived from an EMBL/GenBank/DDBJ whole genome shotgun (WGS) entry which is preliminary data.</text>
</comment>
<keyword evidence="4 9" id="KW-0808">Transferase</keyword>
<comment type="similarity">
    <text evidence="2 9">Belongs to the gluconokinase GntK/GntV family.</text>
</comment>
<dbReference type="InterPro" id="IPR031322">
    <property type="entry name" value="Shikimate/glucono_kinase"/>
</dbReference>
<dbReference type="EMBL" id="MCGE01000025">
    <property type="protein sequence ID" value="ORZ10092.1"/>
    <property type="molecule type" value="Genomic_DNA"/>
</dbReference>
<dbReference type="SUPFAM" id="SSF52540">
    <property type="entry name" value="P-loop containing nucleoside triphosphate hydrolases"/>
    <property type="match status" value="1"/>
</dbReference>
<comment type="catalytic activity">
    <reaction evidence="8 9">
        <text>D-gluconate + ATP = 6-phospho-D-gluconate + ADP + H(+)</text>
        <dbReference type="Rhea" id="RHEA:19433"/>
        <dbReference type="ChEBI" id="CHEBI:15378"/>
        <dbReference type="ChEBI" id="CHEBI:18391"/>
        <dbReference type="ChEBI" id="CHEBI:30616"/>
        <dbReference type="ChEBI" id="CHEBI:58759"/>
        <dbReference type="ChEBI" id="CHEBI:456216"/>
        <dbReference type="EC" id="2.7.1.12"/>
    </reaction>
</comment>
<evidence type="ECO:0000256" key="8">
    <source>
        <dbReference type="ARBA" id="ARBA00048090"/>
    </source>
</evidence>
<dbReference type="PANTHER" id="PTHR43442">
    <property type="entry name" value="GLUCONOKINASE-RELATED"/>
    <property type="match status" value="1"/>
</dbReference>
<evidence type="ECO:0000256" key="9">
    <source>
        <dbReference type="RuleBase" id="RU363066"/>
    </source>
</evidence>
<dbReference type="Gene3D" id="3.40.50.300">
    <property type="entry name" value="P-loop containing nucleotide triphosphate hydrolases"/>
    <property type="match status" value="1"/>
</dbReference>
<dbReference type="InterPro" id="IPR006001">
    <property type="entry name" value="Therm_gnt_kin"/>
</dbReference>
<keyword evidence="6 9" id="KW-0418">Kinase</keyword>
<gene>
    <name evidence="10" type="ORF">BCR42DRAFT_358100</name>
</gene>
<name>A0A1X2I5X3_9FUNG</name>
<evidence type="ECO:0000256" key="6">
    <source>
        <dbReference type="ARBA" id="ARBA00022777"/>
    </source>
</evidence>
<evidence type="ECO:0000256" key="4">
    <source>
        <dbReference type="ARBA" id="ARBA00022679"/>
    </source>
</evidence>
<dbReference type="FunFam" id="3.40.50.300:FF:000522">
    <property type="entry name" value="Gluconokinase"/>
    <property type="match status" value="1"/>
</dbReference>
<comment type="pathway">
    <text evidence="1 9">Carbohydrate acid metabolism; D-gluconate degradation.</text>
</comment>